<evidence type="ECO:0000313" key="3">
    <source>
        <dbReference type="Proteomes" id="UP000215367"/>
    </source>
</evidence>
<dbReference type="AlphaFoldDB" id="A0A235H363"/>
<dbReference type="EMBL" id="NOWT01000063">
    <property type="protein sequence ID" value="OYD80288.1"/>
    <property type="molecule type" value="Genomic_DNA"/>
</dbReference>
<keyword evidence="2" id="KW-0614">Plasmid</keyword>
<reference evidence="2 3" key="1">
    <citation type="submission" date="2017-07" db="EMBL/GenBank/DDBJ databases">
        <title>Whole genome sequence of Azospirillum brasilense 2A1, a potential biofertilizer strain.</title>
        <authorList>
            <person name="Fontana C.A."/>
            <person name="Toffoli L.M."/>
            <person name="Salazar S.M."/>
            <person name="Puglisi E."/>
            <person name="Pedraza R."/>
            <person name="Bassi D."/>
            <person name="Cocconcelli P.S."/>
        </authorList>
    </citation>
    <scope>NUCLEOTIDE SEQUENCE [LARGE SCALE GENOMIC DNA]</scope>
    <source>
        <strain evidence="2 3">2A1</strain>
        <plasmid evidence="2">unnamed</plasmid>
    </source>
</reference>
<organism evidence="2 3">
    <name type="scientific">Azospirillum brasilense</name>
    <dbReference type="NCBI Taxonomy" id="192"/>
    <lineage>
        <taxon>Bacteria</taxon>
        <taxon>Pseudomonadati</taxon>
        <taxon>Pseudomonadota</taxon>
        <taxon>Alphaproteobacteria</taxon>
        <taxon>Rhodospirillales</taxon>
        <taxon>Azospirillaceae</taxon>
        <taxon>Azospirillum</taxon>
    </lineage>
</organism>
<dbReference type="SUPFAM" id="SSF53098">
    <property type="entry name" value="Ribonuclease H-like"/>
    <property type="match status" value="1"/>
</dbReference>
<evidence type="ECO:0000313" key="2">
    <source>
        <dbReference type="EMBL" id="OYD80288.1"/>
    </source>
</evidence>
<geneLocation type="plasmid" evidence="2">
    <name>unnamed</name>
</geneLocation>
<dbReference type="Pfam" id="PF14706">
    <property type="entry name" value="Tnp_DNA_bind"/>
    <property type="match status" value="1"/>
</dbReference>
<proteinExistence type="predicted"/>
<dbReference type="RefSeq" id="WP_094307384.1">
    <property type="nucleotide sequence ID" value="NZ_NOWT01000063.1"/>
</dbReference>
<sequence>MASRINAWIEDELAGCRLADERLGRRLSTLLDQMAGAMGDSIPLACQDWADTKAAYRFFANERVSKVDILSGHLDSTRRRVAATSGPILVI</sequence>
<dbReference type="Proteomes" id="UP000215367">
    <property type="component" value="Unassembled WGS sequence"/>
</dbReference>
<dbReference type="InterPro" id="IPR038215">
    <property type="entry name" value="TN5-like_N_sf"/>
</dbReference>
<comment type="caution">
    <text evidence="2">The sequence shown here is derived from an EMBL/GenBank/DDBJ whole genome shotgun (WGS) entry which is preliminary data.</text>
</comment>
<dbReference type="InterPro" id="IPR014735">
    <property type="entry name" value="Transposase_Tn5-like_N"/>
</dbReference>
<dbReference type="Gene3D" id="1.10.246.40">
    <property type="entry name" value="Tn5 transposase, domain 1"/>
    <property type="match status" value="1"/>
</dbReference>
<protein>
    <recommendedName>
        <fullName evidence="1">Transposase Tn5-like N-terminal domain-containing protein</fullName>
    </recommendedName>
</protein>
<name>A0A235H363_AZOBR</name>
<evidence type="ECO:0000259" key="1">
    <source>
        <dbReference type="Pfam" id="PF14706"/>
    </source>
</evidence>
<dbReference type="InterPro" id="IPR012337">
    <property type="entry name" value="RNaseH-like_sf"/>
</dbReference>
<accession>A0A235H363</accession>
<gene>
    <name evidence="2" type="ORF">CHT98_32045</name>
</gene>
<feature type="domain" description="Transposase Tn5-like N-terminal" evidence="1">
    <location>
        <begin position="6"/>
        <end position="64"/>
    </location>
</feature>